<gene>
    <name evidence="2" type="ORF">LSALG_LOCUS14444</name>
</gene>
<evidence type="ECO:0000256" key="1">
    <source>
        <dbReference type="SAM" id="MobiDB-lite"/>
    </source>
</evidence>
<keyword evidence="3" id="KW-1185">Reference proteome</keyword>
<dbReference type="Proteomes" id="UP001177003">
    <property type="component" value="Chromosome 3"/>
</dbReference>
<proteinExistence type="predicted"/>
<feature type="region of interest" description="Disordered" evidence="1">
    <location>
        <begin position="33"/>
        <end position="97"/>
    </location>
</feature>
<dbReference type="EMBL" id="OX465079">
    <property type="protein sequence ID" value="CAI9274361.1"/>
    <property type="molecule type" value="Genomic_DNA"/>
</dbReference>
<sequence length="97" mass="10727">MGSGGLQKNWGSWISIWNSILMKEKMMLLEGSEGETKLEKEKVGDGKGDDGIERNNNDTDVKHTEKVEDASQKESESSVIKEDMSEAEALPVITDLL</sequence>
<evidence type="ECO:0000313" key="2">
    <source>
        <dbReference type="EMBL" id="CAI9274361.1"/>
    </source>
</evidence>
<name>A0AA36DWR2_LACSI</name>
<feature type="compositionally biased region" description="Basic and acidic residues" evidence="1">
    <location>
        <begin position="34"/>
        <end position="84"/>
    </location>
</feature>
<organism evidence="2 3">
    <name type="scientific">Lactuca saligna</name>
    <name type="common">Willowleaf lettuce</name>
    <dbReference type="NCBI Taxonomy" id="75948"/>
    <lineage>
        <taxon>Eukaryota</taxon>
        <taxon>Viridiplantae</taxon>
        <taxon>Streptophyta</taxon>
        <taxon>Embryophyta</taxon>
        <taxon>Tracheophyta</taxon>
        <taxon>Spermatophyta</taxon>
        <taxon>Magnoliopsida</taxon>
        <taxon>eudicotyledons</taxon>
        <taxon>Gunneridae</taxon>
        <taxon>Pentapetalae</taxon>
        <taxon>asterids</taxon>
        <taxon>campanulids</taxon>
        <taxon>Asterales</taxon>
        <taxon>Asteraceae</taxon>
        <taxon>Cichorioideae</taxon>
        <taxon>Cichorieae</taxon>
        <taxon>Lactucinae</taxon>
        <taxon>Lactuca</taxon>
    </lineage>
</organism>
<dbReference type="AlphaFoldDB" id="A0AA36DWR2"/>
<accession>A0AA36DWR2</accession>
<reference evidence="2" key="1">
    <citation type="submission" date="2023-04" db="EMBL/GenBank/DDBJ databases">
        <authorList>
            <person name="Vijverberg K."/>
            <person name="Xiong W."/>
            <person name="Schranz E."/>
        </authorList>
    </citation>
    <scope>NUCLEOTIDE SEQUENCE</scope>
</reference>
<evidence type="ECO:0000313" key="3">
    <source>
        <dbReference type="Proteomes" id="UP001177003"/>
    </source>
</evidence>
<protein>
    <submittedName>
        <fullName evidence="2">Uncharacterized protein</fullName>
    </submittedName>
</protein>